<dbReference type="EMBL" id="CAJVPY010003334">
    <property type="protein sequence ID" value="CAG8588905.1"/>
    <property type="molecule type" value="Genomic_DNA"/>
</dbReference>
<proteinExistence type="predicted"/>
<sequence>KEDISEIKHPPNMITTKQQEQLDNFLKEHKTLFSQGLHDLGHTNVDKYQIITEHVPPIHQKAYQMSSAEHEFIQQELQSMLQHGLIAPQEAVLPIELQESNQKDNPDHLYDLQVQSHIDYITERLQQVQIEASENIKLGQKKQKERYNKQVKDTKFHIGDKVLLYRSAEAKVHGDKFREKWKGLYYIHNLTAPGVYKLRTTNSARLSGWNTWRVTASGVNSDCIEEPNEFWRYSEEIQNKYTELGKYPYTFWTVSPMKTTITASESHIEVNETNIEGIYLKHSKHKAIYKEEQVLNQLEYYKDASVLLTEFVKKLVKQLANVKQLLGLLAH</sequence>
<evidence type="ECO:0000313" key="1">
    <source>
        <dbReference type="EMBL" id="CAG8588905.1"/>
    </source>
</evidence>
<name>A0A9N9C4Q6_9GLOM</name>
<dbReference type="Proteomes" id="UP000789405">
    <property type="component" value="Unassembled WGS sequence"/>
</dbReference>
<comment type="caution">
    <text evidence="1">The sequence shown here is derived from an EMBL/GenBank/DDBJ whole genome shotgun (WGS) entry which is preliminary data.</text>
</comment>
<accession>A0A9N9C4Q6</accession>
<keyword evidence="2" id="KW-1185">Reference proteome</keyword>
<feature type="non-terminal residue" evidence="1">
    <location>
        <position position="331"/>
    </location>
</feature>
<protein>
    <submittedName>
        <fullName evidence="1">7842_t:CDS:1</fullName>
    </submittedName>
</protein>
<organism evidence="1 2">
    <name type="scientific">Dentiscutata erythropus</name>
    <dbReference type="NCBI Taxonomy" id="1348616"/>
    <lineage>
        <taxon>Eukaryota</taxon>
        <taxon>Fungi</taxon>
        <taxon>Fungi incertae sedis</taxon>
        <taxon>Mucoromycota</taxon>
        <taxon>Glomeromycotina</taxon>
        <taxon>Glomeromycetes</taxon>
        <taxon>Diversisporales</taxon>
        <taxon>Gigasporaceae</taxon>
        <taxon>Dentiscutata</taxon>
    </lineage>
</organism>
<dbReference type="OrthoDB" id="2217964at2759"/>
<evidence type="ECO:0000313" key="2">
    <source>
        <dbReference type="Proteomes" id="UP000789405"/>
    </source>
</evidence>
<gene>
    <name evidence="1" type="ORF">DERYTH_LOCUS7064</name>
</gene>
<dbReference type="AlphaFoldDB" id="A0A9N9C4Q6"/>
<reference evidence="1" key="1">
    <citation type="submission" date="2021-06" db="EMBL/GenBank/DDBJ databases">
        <authorList>
            <person name="Kallberg Y."/>
            <person name="Tangrot J."/>
            <person name="Rosling A."/>
        </authorList>
    </citation>
    <scope>NUCLEOTIDE SEQUENCE</scope>
    <source>
        <strain evidence="1">MA453B</strain>
    </source>
</reference>